<dbReference type="eggNOG" id="COG0789">
    <property type="taxonomic scope" value="Bacteria"/>
</dbReference>
<evidence type="ECO:0000259" key="1">
    <source>
        <dbReference type="Pfam" id="PF13411"/>
    </source>
</evidence>
<dbReference type="Pfam" id="PF13411">
    <property type="entry name" value="MerR_1"/>
    <property type="match status" value="1"/>
</dbReference>
<accession>W4HFK5</accession>
<protein>
    <recommendedName>
        <fullName evidence="1">HTH merR-type domain-containing protein</fullName>
    </recommendedName>
</protein>
<dbReference type="GO" id="GO:0003677">
    <property type="term" value="F:DNA binding"/>
    <property type="evidence" value="ECO:0007669"/>
    <property type="project" value="InterPro"/>
</dbReference>
<dbReference type="Gene3D" id="1.10.1660.10">
    <property type="match status" value="1"/>
</dbReference>
<dbReference type="SUPFAM" id="SSF46955">
    <property type="entry name" value="Putative DNA-binding domain"/>
    <property type="match status" value="1"/>
</dbReference>
<proteinExistence type="predicted"/>
<dbReference type="RefSeq" id="WP_043846100.1">
    <property type="nucleotide sequence ID" value="NZ_AQQW01000011.1"/>
</dbReference>
<feature type="domain" description="HTH merR-type" evidence="1">
    <location>
        <begin position="9"/>
        <end position="62"/>
    </location>
</feature>
<evidence type="ECO:0000313" key="2">
    <source>
        <dbReference type="EMBL" id="ETW11542.1"/>
    </source>
</evidence>
<evidence type="ECO:0000313" key="3">
    <source>
        <dbReference type="Proteomes" id="UP000019063"/>
    </source>
</evidence>
<gene>
    <name evidence="2" type="ORF">ATO8_16545</name>
</gene>
<comment type="caution">
    <text evidence="2">The sequence shown here is derived from an EMBL/GenBank/DDBJ whole genome shotgun (WGS) entry which is preliminary data.</text>
</comment>
<name>W4HFK5_9RHOB</name>
<dbReference type="Proteomes" id="UP000019063">
    <property type="component" value="Unassembled WGS sequence"/>
</dbReference>
<dbReference type="STRING" id="1379903.ATO8_16545"/>
<dbReference type="EMBL" id="AQQW01000011">
    <property type="protein sequence ID" value="ETW11542.1"/>
    <property type="molecule type" value="Genomic_DNA"/>
</dbReference>
<dbReference type="GO" id="GO:0006355">
    <property type="term" value="P:regulation of DNA-templated transcription"/>
    <property type="evidence" value="ECO:0007669"/>
    <property type="project" value="InterPro"/>
</dbReference>
<dbReference type="AlphaFoldDB" id="W4HFK5"/>
<dbReference type="InterPro" id="IPR009061">
    <property type="entry name" value="DNA-bd_dom_put_sf"/>
</dbReference>
<reference evidence="2 3" key="1">
    <citation type="journal article" date="2014" name="Antonie Van Leeuwenhoek">
        <title>Roseivivax atlanticus sp. nov., isolated from surface seawater of the Atlantic Ocean.</title>
        <authorList>
            <person name="Li G."/>
            <person name="Lai Q."/>
            <person name="Liu X."/>
            <person name="Sun F."/>
            <person name="Shao Z."/>
        </authorList>
    </citation>
    <scope>NUCLEOTIDE SEQUENCE [LARGE SCALE GENOMIC DNA]</scope>
    <source>
        <strain evidence="2 3">22II-s10s</strain>
    </source>
</reference>
<sequence length="109" mass="12648">MSLGEQDVVARVRRVTLRELRLWMREGWVRPAQGEAGPVFDEIDVARIRLLCDLRKDMALPVEALPVILTLIDRLNMTRRDLRHLADALEDQPPEVRRAIAESLRARRD</sequence>
<keyword evidence="3" id="KW-1185">Reference proteome</keyword>
<organism evidence="2 3">
    <name type="scientific">Roseivivax marinus</name>
    <dbReference type="NCBI Taxonomy" id="1379903"/>
    <lineage>
        <taxon>Bacteria</taxon>
        <taxon>Pseudomonadati</taxon>
        <taxon>Pseudomonadota</taxon>
        <taxon>Alphaproteobacteria</taxon>
        <taxon>Rhodobacterales</taxon>
        <taxon>Roseobacteraceae</taxon>
        <taxon>Roseivivax</taxon>
    </lineage>
</organism>
<dbReference type="InterPro" id="IPR000551">
    <property type="entry name" value="MerR-type_HTH_dom"/>
</dbReference>